<keyword evidence="5" id="KW-1185">Reference proteome</keyword>
<dbReference type="SUPFAM" id="SSF54373">
    <property type="entry name" value="FAD-linked reductases, C-terminal domain"/>
    <property type="match status" value="1"/>
</dbReference>
<dbReference type="InterPro" id="IPR036188">
    <property type="entry name" value="FAD/NAD-bd_sf"/>
</dbReference>
<keyword evidence="1" id="KW-0560">Oxidoreductase</keyword>
<proteinExistence type="predicted"/>
<feature type="domain" description="FAD dependent oxidoreductase" evidence="3">
    <location>
        <begin position="11"/>
        <end position="355"/>
    </location>
</feature>
<name>A0ABP8EL40_9MICO</name>
<dbReference type="Gene3D" id="3.30.9.10">
    <property type="entry name" value="D-Amino Acid Oxidase, subunit A, domain 2"/>
    <property type="match status" value="1"/>
</dbReference>
<sequence length="385" mass="41268">MRTPLPATASVVIIGGGIMGTATAYWLAAAGVEDVVVIERDELGAGSTSRAAGGLRSQFSDAVNIQLGARSLEVFRSFESLFAQDIDFVASGYLFLLDNDADAAAFEANVALQRSLGQNSRMITPAEAHELSPVISTEGLVAGVFNPDDAHCTPEGTVAGFARAARARGVSIVQHTEVTNIVVADGRITGVETTAGPVATDTVVCAAGAWSQAIGRMAGVDLPVTPLRRHIVVSEPVDFDARRLPFTIDFSTSYYFHSEGDGLLFGAPEEHDVREFDTHFDPRWPEHLSQLISRRTPALENVCIRRGWAGLYECTPDHNALIGRSPEVPGFLYACGFSGHGFLQGPAVGEVMRDLFLGVEPFVDVSGMSTERFDTDELRVELNIV</sequence>
<keyword evidence="2" id="KW-0472">Membrane</keyword>
<organism evidence="4 5">
    <name type="scientific">Brevibacterium daeguense</name>
    <dbReference type="NCBI Taxonomy" id="909936"/>
    <lineage>
        <taxon>Bacteria</taxon>
        <taxon>Bacillati</taxon>
        <taxon>Actinomycetota</taxon>
        <taxon>Actinomycetes</taxon>
        <taxon>Micrococcales</taxon>
        <taxon>Brevibacteriaceae</taxon>
        <taxon>Brevibacterium</taxon>
    </lineage>
</organism>
<dbReference type="SUPFAM" id="SSF51905">
    <property type="entry name" value="FAD/NAD(P)-binding domain"/>
    <property type="match status" value="1"/>
</dbReference>
<dbReference type="RefSeq" id="WP_236862668.1">
    <property type="nucleotide sequence ID" value="NZ_BAABAZ010000006.1"/>
</dbReference>
<comment type="caution">
    <text evidence="4">The sequence shown here is derived from an EMBL/GenBank/DDBJ whole genome shotgun (WGS) entry which is preliminary data.</text>
</comment>
<evidence type="ECO:0000259" key="3">
    <source>
        <dbReference type="Pfam" id="PF01266"/>
    </source>
</evidence>
<accession>A0ABP8EL40</accession>
<keyword evidence="2" id="KW-0812">Transmembrane</keyword>
<dbReference type="PANTHER" id="PTHR13847">
    <property type="entry name" value="SARCOSINE DEHYDROGENASE-RELATED"/>
    <property type="match status" value="1"/>
</dbReference>
<keyword evidence="2" id="KW-1133">Transmembrane helix</keyword>
<dbReference type="InterPro" id="IPR006076">
    <property type="entry name" value="FAD-dep_OxRdtase"/>
</dbReference>
<feature type="transmembrane region" description="Helical" evidence="2">
    <location>
        <begin position="7"/>
        <end position="28"/>
    </location>
</feature>
<gene>
    <name evidence="4" type="ORF">GCM10022261_22200</name>
</gene>
<dbReference type="EMBL" id="BAABAZ010000006">
    <property type="protein sequence ID" value="GAA4284689.1"/>
    <property type="molecule type" value="Genomic_DNA"/>
</dbReference>
<dbReference type="Gene3D" id="3.50.50.60">
    <property type="entry name" value="FAD/NAD(P)-binding domain"/>
    <property type="match status" value="1"/>
</dbReference>
<evidence type="ECO:0000313" key="4">
    <source>
        <dbReference type="EMBL" id="GAA4284689.1"/>
    </source>
</evidence>
<protein>
    <submittedName>
        <fullName evidence="4">FAD-binding oxidoreductase</fullName>
    </submittedName>
</protein>
<dbReference type="Proteomes" id="UP001501586">
    <property type="component" value="Unassembled WGS sequence"/>
</dbReference>
<dbReference type="PANTHER" id="PTHR13847:SF287">
    <property type="entry name" value="FAD-DEPENDENT OXIDOREDUCTASE DOMAIN-CONTAINING PROTEIN 1"/>
    <property type="match status" value="1"/>
</dbReference>
<dbReference type="Pfam" id="PF01266">
    <property type="entry name" value="DAO"/>
    <property type="match status" value="1"/>
</dbReference>
<evidence type="ECO:0000313" key="5">
    <source>
        <dbReference type="Proteomes" id="UP001501586"/>
    </source>
</evidence>
<evidence type="ECO:0000256" key="2">
    <source>
        <dbReference type="SAM" id="Phobius"/>
    </source>
</evidence>
<reference evidence="5" key="1">
    <citation type="journal article" date="2019" name="Int. J. Syst. Evol. Microbiol.">
        <title>The Global Catalogue of Microorganisms (GCM) 10K type strain sequencing project: providing services to taxonomists for standard genome sequencing and annotation.</title>
        <authorList>
            <consortium name="The Broad Institute Genomics Platform"/>
            <consortium name="The Broad Institute Genome Sequencing Center for Infectious Disease"/>
            <person name="Wu L."/>
            <person name="Ma J."/>
        </authorList>
    </citation>
    <scope>NUCLEOTIDE SEQUENCE [LARGE SCALE GENOMIC DNA]</scope>
    <source>
        <strain evidence="5">JCM 17458</strain>
    </source>
</reference>
<evidence type="ECO:0000256" key="1">
    <source>
        <dbReference type="ARBA" id="ARBA00023002"/>
    </source>
</evidence>